<dbReference type="InterPro" id="IPR013320">
    <property type="entry name" value="ConA-like_dom_sf"/>
</dbReference>
<evidence type="ECO:0000256" key="3">
    <source>
        <dbReference type="SAM" id="SignalP"/>
    </source>
</evidence>
<evidence type="ECO:0000259" key="4">
    <source>
        <dbReference type="SMART" id="SM00560"/>
    </source>
</evidence>
<dbReference type="EMBL" id="JBHUOV010000001">
    <property type="protein sequence ID" value="MFD2823170.1"/>
    <property type="molecule type" value="Genomic_DNA"/>
</dbReference>
<dbReference type="InterPro" id="IPR006558">
    <property type="entry name" value="LamG-like"/>
</dbReference>
<evidence type="ECO:0000313" key="6">
    <source>
        <dbReference type="Proteomes" id="UP001597533"/>
    </source>
</evidence>
<evidence type="ECO:0000256" key="1">
    <source>
        <dbReference type="ARBA" id="ARBA00022729"/>
    </source>
</evidence>
<feature type="chain" id="PRO_5045891016" evidence="3">
    <location>
        <begin position="28"/>
        <end position="690"/>
    </location>
</feature>
<organism evidence="5 6">
    <name type="scientific">Lacinutrix iliipiscaria</name>
    <dbReference type="NCBI Taxonomy" id="1230532"/>
    <lineage>
        <taxon>Bacteria</taxon>
        <taxon>Pseudomonadati</taxon>
        <taxon>Bacteroidota</taxon>
        <taxon>Flavobacteriia</taxon>
        <taxon>Flavobacteriales</taxon>
        <taxon>Flavobacteriaceae</taxon>
        <taxon>Lacinutrix</taxon>
    </lineage>
</organism>
<keyword evidence="6" id="KW-1185">Reference proteome</keyword>
<evidence type="ECO:0000256" key="2">
    <source>
        <dbReference type="ARBA" id="ARBA00023157"/>
    </source>
</evidence>
<feature type="domain" description="LamG-like jellyroll fold" evidence="4">
    <location>
        <begin position="541"/>
        <end position="674"/>
    </location>
</feature>
<accession>A0ABW5WLP5</accession>
<keyword evidence="1 3" id="KW-0732">Signal</keyword>
<dbReference type="RefSeq" id="WP_183486710.1">
    <property type="nucleotide sequence ID" value="NZ_JBHUOV010000001.1"/>
</dbReference>
<dbReference type="Pfam" id="PF13385">
    <property type="entry name" value="Laminin_G_3"/>
    <property type="match status" value="1"/>
</dbReference>
<dbReference type="PROSITE" id="PS51257">
    <property type="entry name" value="PROKAR_LIPOPROTEIN"/>
    <property type="match status" value="1"/>
</dbReference>
<protein>
    <submittedName>
        <fullName evidence="5">LamG domain-containing protein</fullName>
    </submittedName>
</protein>
<gene>
    <name evidence="5" type="ORF">ACFS5M_05780</name>
</gene>
<dbReference type="SMART" id="SM00560">
    <property type="entry name" value="LamGL"/>
    <property type="match status" value="1"/>
</dbReference>
<proteinExistence type="predicted"/>
<sequence>MKAFNFKKLLFLPLFFLLLFASCQEEAVEVTSPDDEETIAPDSNLANLMRNTAANDGSFDNIIDFASCLEVELPVTVVVDGVEIIINSEDDFDLIEAIFDEFDGDEDTLEILFPITIILSDYTEIVIENQDALEEYIRACGDENEYDDDIECIDFQYPISISIYNTDFEIIDTVTITSDAGLYAFIESLEGGVLASINFPVTMILANGDVIEVANNTELENVISEAEDDCDEDDDNDWDDDDIEDCDVNLAGLESLLLECNIIASVYDNSGNIIDMNYLDFNSDGEVIVNGTPAVTEVGTWGLSEFASGYVLTISGLVTFDLLNGEWLLDGCDGDNIILSLGTGSTMMTMQLEQDCRDVPDCSESFVVASLTECYWYAETNLFDIFVPEELYFSIDGTVDVYNSETNELTTSGTWSINSDPGTGNLYLIPMFNEEPFSMLTASWEMIECDENRFEFVNGDNTLVLEQVCEDCDNPGTLTNDLIIYMPFSNEANDLISGRVEEVSNDFVEDRAGNSTCAIAFSGSDNFSIPVTDQNQLIQGDSFTISLWFKMQNSEVGDLEIFFRSPGDATQGFNLGVYDLNSPLFFDNLGFSVWDNDWNSEVDVVWDNTDWHHLVATVDSDNTVRLYRDGILRNVIEDSDFSVGSEPSSMYIIGEDFVGHLDDLRVYKRTISSSEVEQLYELEGDCYTCL</sequence>
<name>A0ABW5WLP5_9FLAO</name>
<dbReference type="SUPFAM" id="SSF49899">
    <property type="entry name" value="Concanavalin A-like lectins/glucanases"/>
    <property type="match status" value="1"/>
</dbReference>
<dbReference type="Gene3D" id="2.60.120.200">
    <property type="match status" value="1"/>
</dbReference>
<dbReference type="Proteomes" id="UP001597533">
    <property type="component" value="Unassembled WGS sequence"/>
</dbReference>
<feature type="signal peptide" evidence="3">
    <location>
        <begin position="1"/>
        <end position="27"/>
    </location>
</feature>
<keyword evidence="2" id="KW-1015">Disulfide bond</keyword>
<evidence type="ECO:0000313" key="5">
    <source>
        <dbReference type="EMBL" id="MFD2823170.1"/>
    </source>
</evidence>
<comment type="caution">
    <text evidence="5">The sequence shown here is derived from an EMBL/GenBank/DDBJ whole genome shotgun (WGS) entry which is preliminary data.</text>
</comment>
<reference evidence="6" key="1">
    <citation type="journal article" date="2019" name="Int. J. Syst. Evol. Microbiol.">
        <title>The Global Catalogue of Microorganisms (GCM) 10K type strain sequencing project: providing services to taxonomists for standard genome sequencing and annotation.</title>
        <authorList>
            <consortium name="The Broad Institute Genomics Platform"/>
            <consortium name="The Broad Institute Genome Sequencing Center for Infectious Disease"/>
            <person name="Wu L."/>
            <person name="Ma J."/>
        </authorList>
    </citation>
    <scope>NUCLEOTIDE SEQUENCE [LARGE SCALE GENOMIC DNA]</scope>
    <source>
        <strain evidence="6">KCTC 32141</strain>
    </source>
</reference>